<evidence type="ECO:0000256" key="1">
    <source>
        <dbReference type="PROSITE-ProRule" id="PRU00339"/>
    </source>
</evidence>
<proteinExistence type="predicted"/>
<dbReference type="SUPFAM" id="SSF48452">
    <property type="entry name" value="TPR-like"/>
    <property type="match status" value="1"/>
</dbReference>
<sequence>MLEPDVLHLRVVNKQDHKHVAGASEITTVRVSRFEEAQGLYTEALREAKTELEQARALLGLGAMARRFGRYHEAVVTLDEALALVPDDGGSQSTPTLALRSEVLGEQGVSHRHLDEFEDAQKAWQAQLALGRRLGDAAGECRAIGNLGMVSLLLGETSAARQQLRERVRLTQGPDLESHPRRALWEAIGHARLAMLELTQGDDRLDAALRAAREALRVSDESRDKTAIAFGHGILAIALARHGDVLAAREHADRLDPASGAYSGERTPLMAFCAEPSTEHLAYIQELLGIGAQLQLAETETGYTALDSAVFGGDEHVWAYILAEWERQAGAKAAAAALREARVKLALRKMFQGFFADATSPAQVRQAYMHALHQDASLAEQLDVLKVVPFAAYRDHGSLPRSSEELQVDWPEAEDMGIQIVVFLSYRWREPLKHGGQPDDENGTVFNSVVRAVTEIARQRKMDPNHIAVWQDYACIDQDNDDVKLRGINSLMLFIRCCDVVVSLVDNEREAYCERAWCRAEIMFAELYRKRFGSGWFWWQEEALQNVEMDIDIRSLRPSLGQLSFDADRPLTRFLELQGRVMNVVD</sequence>
<evidence type="ECO:0000313" key="3">
    <source>
        <dbReference type="Proteomes" id="UP000241890"/>
    </source>
</evidence>
<name>A0A2R5GS83_9STRA</name>
<protein>
    <submittedName>
        <fullName evidence="2">Uncharacterized protein</fullName>
    </submittedName>
</protein>
<feature type="repeat" description="TPR" evidence="1">
    <location>
        <begin position="55"/>
        <end position="88"/>
    </location>
</feature>
<comment type="caution">
    <text evidence="2">The sequence shown here is derived from an EMBL/GenBank/DDBJ whole genome shotgun (WGS) entry which is preliminary data.</text>
</comment>
<organism evidence="2 3">
    <name type="scientific">Hondaea fermentalgiana</name>
    <dbReference type="NCBI Taxonomy" id="2315210"/>
    <lineage>
        <taxon>Eukaryota</taxon>
        <taxon>Sar</taxon>
        <taxon>Stramenopiles</taxon>
        <taxon>Bigyra</taxon>
        <taxon>Labyrinthulomycetes</taxon>
        <taxon>Thraustochytrida</taxon>
        <taxon>Thraustochytriidae</taxon>
        <taxon>Hondaea</taxon>
    </lineage>
</organism>
<keyword evidence="1" id="KW-0802">TPR repeat</keyword>
<dbReference type="Gene3D" id="1.25.40.10">
    <property type="entry name" value="Tetratricopeptide repeat domain"/>
    <property type="match status" value="2"/>
</dbReference>
<dbReference type="AlphaFoldDB" id="A0A2R5GS83"/>
<dbReference type="PANTHER" id="PTHR10098:SF108">
    <property type="entry name" value="TETRATRICOPEPTIDE REPEAT PROTEIN 28"/>
    <property type="match status" value="1"/>
</dbReference>
<keyword evidence="3" id="KW-1185">Reference proteome</keyword>
<evidence type="ECO:0000313" key="2">
    <source>
        <dbReference type="EMBL" id="GBG32618.1"/>
    </source>
</evidence>
<reference evidence="2 3" key="1">
    <citation type="submission" date="2017-12" db="EMBL/GenBank/DDBJ databases">
        <title>Sequencing, de novo assembly and annotation of complete genome of a new Thraustochytrid species, strain FCC1311.</title>
        <authorList>
            <person name="Sedici K."/>
            <person name="Godart F."/>
            <person name="Aiese Cigliano R."/>
            <person name="Sanseverino W."/>
            <person name="Barakat M."/>
            <person name="Ortet P."/>
            <person name="Marechal E."/>
            <person name="Cagnac O."/>
            <person name="Amato A."/>
        </authorList>
    </citation>
    <scope>NUCLEOTIDE SEQUENCE [LARGE SCALE GENOMIC DNA]</scope>
</reference>
<accession>A0A2R5GS83</accession>
<dbReference type="InterPro" id="IPR019734">
    <property type="entry name" value="TPR_rpt"/>
</dbReference>
<dbReference type="Proteomes" id="UP000241890">
    <property type="component" value="Unassembled WGS sequence"/>
</dbReference>
<dbReference type="InParanoid" id="A0A2R5GS83"/>
<dbReference type="SMART" id="SM00028">
    <property type="entry name" value="TPR"/>
    <property type="match status" value="4"/>
</dbReference>
<gene>
    <name evidence="2" type="ORF">FCC1311_088432</name>
</gene>
<dbReference type="PANTHER" id="PTHR10098">
    <property type="entry name" value="RAPSYN-RELATED"/>
    <property type="match status" value="1"/>
</dbReference>
<dbReference type="OrthoDB" id="423576at2759"/>
<dbReference type="PROSITE" id="PS50005">
    <property type="entry name" value="TPR"/>
    <property type="match status" value="1"/>
</dbReference>
<dbReference type="InterPro" id="IPR011990">
    <property type="entry name" value="TPR-like_helical_dom_sf"/>
</dbReference>
<dbReference type="EMBL" id="BEYU01000126">
    <property type="protein sequence ID" value="GBG32618.1"/>
    <property type="molecule type" value="Genomic_DNA"/>
</dbReference>